<dbReference type="EMBL" id="CM047744">
    <property type="protein sequence ID" value="KAJ0027830.1"/>
    <property type="molecule type" value="Genomic_DNA"/>
</dbReference>
<organism evidence="1 2">
    <name type="scientific">Pistacia integerrima</name>
    <dbReference type="NCBI Taxonomy" id="434235"/>
    <lineage>
        <taxon>Eukaryota</taxon>
        <taxon>Viridiplantae</taxon>
        <taxon>Streptophyta</taxon>
        <taxon>Embryophyta</taxon>
        <taxon>Tracheophyta</taxon>
        <taxon>Spermatophyta</taxon>
        <taxon>Magnoliopsida</taxon>
        <taxon>eudicotyledons</taxon>
        <taxon>Gunneridae</taxon>
        <taxon>Pentapetalae</taxon>
        <taxon>rosids</taxon>
        <taxon>malvids</taxon>
        <taxon>Sapindales</taxon>
        <taxon>Anacardiaceae</taxon>
        <taxon>Pistacia</taxon>
    </lineage>
</organism>
<protein>
    <submittedName>
        <fullName evidence="1">Uncharacterized protein</fullName>
    </submittedName>
</protein>
<gene>
    <name evidence="1" type="ORF">Pint_35264</name>
</gene>
<name>A0ACC0Y0U8_9ROSI</name>
<keyword evidence="2" id="KW-1185">Reference proteome</keyword>
<dbReference type="Proteomes" id="UP001163603">
    <property type="component" value="Chromosome 9"/>
</dbReference>
<proteinExistence type="predicted"/>
<evidence type="ECO:0000313" key="2">
    <source>
        <dbReference type="Proteomes" id="UP001163603"/>
    </source>
</evidence>
<reference evidence="2" key="1">
    <citation type="journal article" date="2023" name="G3 (Bethesda)">
        <title>Genome assembly and association tests identify interacting loci associated with vigor, precocity, and sex in interspecific pistachio rootstocks.</title>
        <authorList>
            <person name="Palmer W."/>
            <person name="Jacygrad E."/>
            <person name="Sagayaradj S."/>
            <person name="Cavanaugh K."/>
            <person name="Han R."/>
            <person name="Bertier L."/>
            <person name="Beede B."/>
            <person name="Kafkas S."/>
            <person name="Golino D."/>
            <person name="Preece J."/>
            <person name="Michelmore R."/>
        </authorList>
    </citation>
    <scope>NUCLEOTIDE SEQUENCE [LARGE SCALE GENOMIC DNA]</scope>
</reference>
<accession>A0ACC0Y0U8</accession>
<evidence type="ECO:0000313" key="1">
    <source>
        <dbReference type="EMBL" id="KAJ0027830.1"/>
    </source>
</evidence>
<sequence length="54" mass="5802">MAQEIGDATTVETTNVALDSGDWRSGDGGVAGRLRAFAFARLENFCCFYPSLDV</sequence>
<comment type="caution">
    <text evidence="1">The sequence shown here is derived from an EMBL/GenBank/DDBJ whole genome shotgun (WGS) entry which is preliminary data.</text>
</comment>